<evidence type="ECO:0000313" key="2">
    <source>
        <dbReference type="EMBL" id="MFC3960868.1"/>
    </source>
</evidence>
<dbReference type="Proteomes" id="UP001595696">
    <property type="component" value="Unassembled WGS sequence"/>
</dbReference>
<feature type="region of interest" description="Disordered" evidence="1">
    <location>
        <begin position="102"/>
        <end position="125"/>
    </location>
</feature>
<dbReference type="EMBL" id="JBHSAX010000003">
    <property type="protein sequence ID" value="MFC3960868.1"/>
    <property type="molecule type" value="Genomic_DNA"/>
</dbReference>
<gene>
    <name evidence="2" type="ORF">ACFO0B_02565</name>
</gene>
<name>A0ABV8DLE8_9NOCA</name>
<proteinExistence type="predicted"/>
<evidence type="ECO:0000313" key="3">
    <source>
        <dbReference type="Proteomes" id="UP001595696"/>
    </source>
</evidence>
<dbReference type="Pfam" id="PF12079">
    <property type="entry name" value="DUF3558"/>
    <property type="match status" value="1"/>
</dbReference>
<keyword evidence="3" id="KW-1185">Reference proteome</keyword>
<protein>
    <submittedName>
        <fullName evidence="2">DUF3558 family protein</fullName>
    </submittedName>
</protein>
<accession>A0ABV8DLE8</accession>
<sequence length="195" mass="19964">MHERARGGALAALLAGTLLTGCTTGTSESTPPVSAPPARSTAQPPPAPWTVADLTQHPCAVLDDADLARFVLDPGATRADTPPRSLPRCAWFSVQSSPTGRFTIGFTPRPTDSTDPARRAPGPAESSITIADRRAVLEPETRPDGRIGGCSVEVAVPSGGSFALGIVASGIATGVDWDVCAETIAVATGISARLR</sequence>
<comment type="caution">
    <text evidence="2">The sequence shown here is derived from an EMBL/GenBank/DDBJ whole genome shotgun (WGS) entry which is preliminary data.</text>
</comment>
<dbReference type="InterPro" id="IPR024520">
    <property type="entry name" value="DUF3558"/>
</dbReference>
<reference evidence="3" key="1">
    <citation type="journal article" date="2019" name="Int. J. Syst. Evol. Microbiol.">
        <title>The Global Catalogue of Microorganisms (GCM) 10K type strain sequencing project: providing services to taxonomists for standard genome sequencing and annotation.</title>
        <authorList>
            <consortium name="The Broad Institute Genomics Platform"/>
            <consortium name="The Broad Institute Genome Sequencing Center for Infectious Disease"/>
            <person name="Wu L."/>
            <person name="Ma J."/>
        </authorList>
    </citation>
    <scope>NUCLEOTIDE SEQUENCE [LARGE SCALE GENOMIC DNA]</scope>
    <source>
        <strain evidence="3">CGMCC 4.7330</strain>
    </source>
</reference>
<evidence type="ECO:0000256" key="1">
    <source>
        <dbReference type="SAM" id="MobiDB-lite"/>
    </source>
</evidence>
<dbReference type="PROSITE" id="PS51257">
    <property type="entry name" value="PROKAR_LIPOPROTEIN"/>
    <property type="match status" value="1"/>
</dbReference>
<feature type="region of interest" description="Disordered" evidence="1">
    <location>
        <begin position="23"/>
        <end position="48"/>
    </location>
</feature>
<organism evidence="2 3">
    <name type="scientific">Nocardia jiangsuensis</name>
    <dbReference type="NCBI Taxonomy" id="1691563"/>
    <lineage>
        <taxon>Bacteria</taxon>
        <taxon>Bacillati</taxon>
        <taxon>Actinomycetota</taxon>
        <taxon>Actinomycetes</taxon>
        <taxon>Mycobacteriales</taxon>
        <taxon>Nocardiaceae</taxon>
        <taxon>Nocardia</taxon>
    </lineage>
</organism>
<dbReference type="RefSeq" id="WP_378610639.1">
    <property type="nucleotide sequence ID" value="NZ_JBHSAX010000003.1"/>
</dbReference>